<evidence type="ECO:0000313" key="2">
    <source>
        <dbReference type="Proteomes" id="UP000298652"/>
    </source>
</evidence>
<dbReference type="EMBL" id="CM016552">
    <property type="protein sequence ID" value="TKW39767.1"/>
    <property type="molecule type" value="Genomic_DNA"/>
</dbReference>
<accession>A0A4U6WMK7</accession>
<reference evidence="1" key="1">
    <citation type="submission" date="2019-03" db="EMBL/GenBank/DDBJ databases">
        <title>WGS assembly of Setaria viridis.</title>
        <authorList>
            <person name="Huang P."/>
            <person name="Jenkins J."/>
            <person name="Grimwood J."/>
            <person name="Barry K."/>
            <person name="Healey A."/>
            <person name="Mamidi S."/>
            <person name="Sreedasyam A."/>
            <person name="Shu S."/>
            <person name="Feldman M."/>
            <person name="Wu J."/>
            <person name="Yu Y."/>
            <person name="Chen C."/>
            <person name="Johnson J."/>
            <person name="Rokhsar D."/>
            <person name="Baxter I."/>
            <person name="Schmutz J."/>
            <person name="Brutnell T."/>
            <person name="Kellogg E."/>
        </authorList>
    </citation>
    <scope>NUCLEOTIDE SEQUENCE [LARGE SCALE GENOMIC DNA]</scope>
</reference>
<dbReference type="AlphaFoldDB" id="A0A4U6WMK7"/>
<name>A0A4U6WMK7_SETVI</name>
<gene>
    <name evidence="1" type="ORF">SEVIR_1G201400v2</name>
</gene>
<sequence>MAMPPWGRRRACHASASSFPPALHLDSPLPLRTSPGAPPSYLHRHTAAFECEYVAAEDARGDARPPCRWGCWATAPSVDLTVGPQRRGAPPLLPSLAGPLPRVVPFLPQHRLCCCLECEDEAAGAAHGATGLPCCWSGGATRGAPCTVDLARWAGLCFSPPFFFPLPVVDHGGEEIREEGKLLGAPEIVPAGLFLLLLFFFPISFASCSHSSPLPRQHSRGRGCRCVLLGCSGNVCDQAIIAGVTAFSGGGATHAAGPHQAGSRSKSTPIAACSRTPLPMLLKEDAFALFSCTIYYRSRLIVLLNLSARSC</sequence>
<dbReference type="Gramene" id="TKW39767">
    <property type="protein sequence ID" value="TKW39767"/>
    <property type="gene ID" value="SEVIR_1G201400v2"/>
</dbReference>
<dbReference type="Proteomes" id="UP000298652">
    <property type="component" value="Chromosome 1"/>
</dbReference>
<organism evidence="1 2">
    <name type="scientific">Setaria viridis</name>
    <name type="common">Green bristlegrass</name>
    <name type="synonym">Setaria italica subsp. viridis</name>
    <dbReference type="NCBI Taxonomy" id="4556"/>
    <lineage>
        <taxon>Eukaryota</taxon>
        <taxon>Viridiplantae</taxon>
        <taxon>Streptophyta</taxon>
        <taxon>Embryophyta</taxon>
        <taxon>Tracheophyta</taxon>
        <taxon>Spermatophyta</taxon>
        <taxon>Magnoliopsida</taxon>
        <taxon>Liliopsida</taxon>
        <taxon>Poales</taxon>
        <taxon>Poaceae</taxon>
        <taxon>PACMAD clade</taxon>
        <taxon>Panicoideae</taxon>
        <taxon>Panicodae</taxon>
        <taxon>Paniceae</taxon>
        <taxon>Cenchrinae</taxon>
        <taxon>Setaria</taxon>
    </lineage>
</organism>
<keyword evidence="2" id="KW-1185">Reference proteome</keyword>
<protein>
    <submittedName>
        <fullName evidence="1">Uncharacterized protein</fullName>
    </submittedName>
</protein>
<proteinExistence type="predicted"/>
<evidence type="ECO:0000313" key="1">
    <source>
        <dbReference type="EMBL" id="TKW39767.1"/>
    </source>
</evidence>